<name>A0A8J3I882_9CHLR</name>
<keyword evidence="2" id="KW-1185">Reference proteome</keyword>
<comment type="caution">
    <text evidence="1">The sequence shown here is derived from an EMBL/GenBank/DDBJ whole genome shotgun (WGS) entry which is preliminary data.</text>
</comment>
<dbReference type="EMBL" id="BNJF01000008">
    <property type="protein sequence ID" value="GHO50436.1"/>
    <property type="molecule type" value="Genomic_DNA"/>
</dbReference>
<accession>A0A8J3I882</accession>
<organism evidence="1 2">
    <name type="scientific">Ktedonospora formicarum</name>
    <dbReference type="NCBI Taxonomy" id="2778364"/>
    <lineage>
        <taxon>Bacteria</taxon>
        <taxon>Bacillati</taxon>
        <taxon>Chloroflexota</taxon>
        <taxon>Ktedonobacteria</taxon>
        <taxon>Ktedonobacterales</taxon>
        <taxon>Ktedonobacteraceae</taxon>
        <taxon>Ktedonospora</taxon>
    </lineage>
</organism>
<evidence type="ECO:0000313" key="1">
    <source>
        <dbReference type="EMBL" id="GHO50436.1"/>
    </source>
</evidence>
<evidence type="ECO:0000313" key="2">
    <source>
        <dbReference type="Proteomes" id="UP000612362"/>
    </source>
</evidence>
<gene>
    <name evidence="1" type="ORF">KSX_85990</name>
</gene>
<reference evidence="1" key="1">
    <citation type="submission" date="2020-10" db="EMBL/GenBank/DDBJ databases">
        <title>Taxonomic study of unclassified bacteria belonging to the class Ktedonobacteria.</title>
        <authorList>
            <person name="Yabe S."/>
            <person name="Wang C.M."/>
            <person name="Zheng Y."/>
            <person name="Sakai Y."/>
            <person name="Cavaletti L."/>
            <person name="Monciardini P."/>
            <person name="Donadio S."/>
        </authorList>
    </citation>
    <scope>NUCLEOTIDE SEQUENCE</scope>
    <source>
        <strain evidence="1">SOSP1-1</strain>
    </source>
</reference>
<protein>
    <submittedName>
        <fullName evidence="1">Uncharacterized protein</fullName>
    </submittedName>
</protein>
<proteinExistence type="predicted"/>
<dbReference type="AlphaFoldDB" id="A0A8J3I882"/>
<dbReference type="Proteomes" id="UP000612362">
    <property type="component" value="Unassembled WGS sequence"/>
</dbReference>
<sequence length="109" mass="12160">MALVMGTTFTLSVSLIVAMAMKDAFVTQFLPSTEAPRRNVIDFHNVLIFEEQFTPLTFALLFSEQDSQCSTEHVMVAESLTPIQKVSIIWASCSLHFGVSLDMRMAMIP</sequence>